<dbReference type="SUPFAM" id="SSF48726">
    <property type="entry name" value="Immunoglobulin"/>
    <property type="match status" value="2"/>
</dbReference>
<keyword evidence="8" id="KW-1185">Reference proteome</keyword>
<feature type="domain" description="Immunoglobulin" evidence="6">
    <location>
        <begin position="127"/>
        <end position="214"/>
    </location>
</feature>
<evidence type="ECO:0000313" key="8">
    <source>
        <dbReference type="Proteomes" id="UP000823561"/>
    </source>
</evidence>
<feature type="chain" id="PRO_5043540491" description="Immunoglobulin domain-containing protein" evidence="5">
    <location>
        <begin position="18"/>
        <end position="367"/>
    </location>
</feature>
<dbReference type="Proteomes" id="UP000823561">
    <property type="component" value="Chromosome 16"/>
</dbReference>
<evidence type="ECO:0000256" key="1">
    <source>
        <dbReference type="ARBA" id="ARBA00004370"/>
    </source>
</evidence>
<evidence type="ECO:0000259" key="6">
    <source>
        <dbReference type="SMART" id="SM00409"/>
    </source>
</evidence>
<dbReference type="PANTHER" id="PTHR11860">
    <property type="entry name" value="POLYMERIC-IMMUNOGLOBULIN RECEPTOR"/>
    <property type="match status" value="1"/>
</dbReference>
<keyword evidence="2 4" id="KW-0812">Transmembrane</keyword>
<dbReference type="GO" id="GO:0005886">
    <property type="term" value="C:plasma membrane"/>
    <property type="evidence" value="ECO:0007669"/>
    <property type="project" value="TreeGrafter"/>
</dbReference>
<dbReference type="InterPro" id="IPR013783">
    <property type="entry name" value="Ig-like_fold"/>
</dbReference>
<keyword evidence="3 4" id="KW-0472">Membrane</keyword>
<dbReference type="InterPro" id="IPR050671">
    <property type="entry name" value="CD300_family_receptors"/>
</dbReference>
<dbReference type="InterPro" id="IPR003599">
    <property type="entry name" value="Ig_sub"/>
</dbReference>
<feature type="signal peptide" evidence="5">
    <location>
        <begin position="1"/>
        <end position="17"/>
    </location>
</feature>
<accession>A0AAV6G0U2</accession>
<dbReference type="InterPro" id="IPR036179">
    <property type="entry name" value="Ig-like_dom_sf"/>
</dbReference>
<sequence>MDFIILILLANFAGINSISTVKKVTVRKGETIIIPCHYREAYRSNNKIFYGYWDRWHFIVNSKYMSRLERVSISDDPDQTVFTVTMKNMGATDEGLYQCDIENNSYGNEYQNVYILVEDFPTLYVHSQVETGYVDGGVTINCYYSNYGVRKWCRIDGRCVYQSYRYSDGMRVDTSTDANKGVFKVIMRGLQLKHTGWYYCSVGDLQMPVHITVKQNTYTQRTITQQPAIKTTIIRTTITVDDLSSTSTTNKTNTPNGFSLTLLLGLLGLLLLVVICGTLTLIRLKKRRRDAGPDEAFSQRKTTATLQNSQEDTEVTYSMIAMTPSKNAADDTHGDVTYSTVVTHNRGLRKSLRYQVADVIYSEVATK</sequence>
<dbReference type="Pfam" id="PF07686">
    <property type="entry name" value="V-set"/>
    <property type="match status" value="1"/>
</dbReference>
<dbReference type="GO" id="GO:0004888">
    <property type="term" value="F:transmembrane signaling receptor activity"/>
    <property type="evidence" value="ECO:0007669"/>
    <property type="project" value="TreeGrafter"/>
</dbReference>
<feature type="transmembrane region" description="Helical" evidence="4">
    <location>
        <begin position="258"/>
        <end position="282"/>
    </location>
</feature>
<organism evidence="7 8">
    <name type="scientific">Alosa alosa</name>
    <name type="common">allis shad</name>
    <dbReference type="NCBI Taxonomy" id="278164"/>
    <lineage>
        <taxon>Eukaryota</taxon>
        <taxon>Metazoa</taxon>
        <taxon>Chordata</taxon>
        <taxon>Craniata</taxon>
        <taxon>Vertebrata</taxon>
        <taxon>Euteleostomi</taxon>
        <taxon>Actinopterygii</taxon>
        <taxon>Neopterygii</taxon>
        <taxon>Teleostei</taxon>
        <taxon>Clupei</taxon>
        <taxon>Clupeiformes</taxon>
        <taxon>Clupeoidei</taxon>
        <taxon>Clupeidae</taxon>
        <taxon>Alosa</taxon>
    </lineage>
</organism>
<dbReference type="SMART" id="SM00409">
    <property type="entry name" value="IG"/>
    <property type="match status" value="2"/>
</dbReference>
<keyword evidence="4" id="KW-1133">Transmembrane helix</keyword>
<comment type="subcellular location">
    <subcellularLocation>
        <location evidence="1">Membrane</location>
    </subcellularLocation>
</comment>
<dbReference type="PANTHER" id="PTHR11860:SF87">
    <property type="entry name" value="CMRF35-LIKE MOLECULE 8"/>
    <property type="match status" value="1"/>
</dbReference>
<proteinExistence type="predicted"/>
<feature type="domain" description="Immunoglobulin" evidence="6">
    <location>
        <begin position="21"/>
        <end position="118"/>
    </location>
</feature>
<evidence type="ECO:0000256" key="4">
    <source>
        <dbReference type="SAM" id="Phobius"/>
    </source>
</evidence>
<protein>
    <recommendedName>
        <fullName evidence="6">Immunoglobulin domain-containing protein</fullName>
    </recommendedName>
</protein>
<evidence type="ECO:0000256" key="2">
    <source>
        <dbReference type="ARBA" id="ARBA00022692"/>
    </source>
</evidence>
<gene>
    <name evidence="7" type="ORF">AALO_G00215190</name>
</gene>
<dbReference type="EMBL" id="JADWDJ010000016">
    <property type="protein sequence ID" value="KAG5268678.1"/>
    <property type="molecule type" value="Genomic_DNA"/>
</dbReference>
<dbReference type="Gene3D" id="2.60.40.10">
    <property type="entry name" value="Immunoglobulins"/>
    <property type="match status" value="2"/>
</dbReference>
<evidence type="ECO:0000256" key="3">
    <source>
        <dbReference type="ARBA" id="ARBA00023136"/>
    </source>
</evidence>
<name>A0AAV6G0U2_9TELE</name>
<reference evidence="7" key="1">
    <citation type="submission" date="2020-10" db="EMBL/GenBank/DDBJ databases">
        <title>Chromosome-scale genome assembly of the Allis shad, Alosa alosa.</title>
        <authorList>
            <person name="Margot Z."/>
            <person name="Christophe K."/>
            <person name="Cabau C."/>
            <person name="Louis A."/>
            <person name="Berthelot C."/>
            <person name="Parey E."/>
            <person name="Roest Crollius H."/>
            <person name="Montfort J."/>
            <person name="Robinson-Rechavi M."/>
            <person name="Bucao C."/>
            <person name="Bouchez O."/>
            <person name="Gislard M."/>
            <person name="Lluch J."/>
            <person name="Milhes M."/>
            <person name="Lampietro C."/>
            <person name="Lopez Roques C."/>
            <person name="Donnadieu C."/>
            <person name="Braasch I."/>
            <person name="Desvignes T."/>
            <person name="Postlethwait J."/>
            <person name="Bobe J."/>
            <person name="Guiguen Y."/>
        </authorList>
    </citation>
    <scope>NUCLEOTIDE SEQUENCE</scope>
    <source>
        <strain evidence="7">M-15738</strain>
        <tissue evidence="7">Blood</tissue>
    </source>
</reference>
<evidence type="ECO:0000256" key="5">
    <source>
        <dbReference type="SAM" id="SignalP"/>
    </source>
</evidence>
<comment type="caution">
    <text evidence="7">The sequence shown here is derived from an EMBL/GenBank/DDBJ whole genome shotgun (WGS) entry which is preliminary data.</text>
</comment>
<keyword evidence="5" id="KW-0732">Signal</keyword>
<dbReference type="InterPro" id="IPR013106">
    <property type="entry name" value="Ig_V-set"/>
</dbReference>
<evidence type="ECO:0000313" key="7">
    <source>
        <dbReference type="EMBL" id="KAG5268678.1"/>
    </source>
</evidence>
<dbReference type="AlphaFoldDB" id="A0AAV6G0U2"/>